<gene>
    <name evidence="1" type="ORF">RM540_12090</name>
</gene>
<protein>
    <submittedName>
        <fullName evidence="1">Uncharacterized protein</fullName>
    </submittedName>
</protein>
<sequence>MTCTDTPSNDDLKAALAEVLRENQDWLRELVQEALVDAADAEARREQDVRSVHARADAHRAFPTVYGRA</sequence>
<dbReference type="Proteomes" id="UP001267426">
    <property type="component" value="Unassembled WGS sequence"/>
</dbReference>
<organism evidence="1 2">
    <name type="scientific">Rubrivirga litoralis</name>
    <dbReference type="NCBI Taxonomy" id="3075598"/>
    <lineage>
        <taxon>Bacteria</taxon>
        <taxon>Pseudomonadati</taxon>
        <taxon>Rhodothermota</taxon>
        <taxon>Rhodothermia</taxon>
        <taxon>Rhodothermales</taxon>
        <taxon>Rubricoccaceae</taxon>
        <taxon>Rubrivirga</taxon>
    </lineage>
</organism>
<comment type="caution">
    <text evidence="1">The sequence shown here is derived from an EMBL/GenBank/DDBJ whole genome shotgun (WGS) entry which is preliminary data.</text>
</comment>
<dbReference type="InterPro" id="IPR057930">
    <property type="entry name" value="Antitoxin_put"/>
</dbReference>
<evidence type="ECO:0000313" key="1">
    <source>
        <dbReference type="EMBL" id="MDT0632491.1"/>
    </source>
</evidence>
<reference evidence="1 2" key="1">
    <citation type="submission" date="2023-09" db="EMBL/GenBank/DDBJ databases">
        <authorList>
            <person name="Rey-Velasco X."/>
        </authorList>
    </citation>
    <scope>NUCLEOTIDE SEQUENCE [LARGE SCALE GENOMIC DNA]</scope>
    <source>
        <strain evidence="1 2">F394</strain>
    </source>
</reference>
<dbReference type="RefSeq" id="WP_311664416.1">
    <property type="nucleotide sequence ID" value="NZ_JAVRHT010000029.1"/>
</dbReference>
<keyword evidence="2" id="KW-1185">Reference proteome</keyword>
<proteinExistence type="predicted"/>
<dbReference type="Pfam" id="PF25734">
    <property type="entry name" value="RelB_like_antitoxin"/>
    <property type="match status" value="1"/>
</dbReference>
<dbReference type="EMBL" id="JAVRHT010000029">
    <property type="protein sequence ID" value="MDT0632491.1"/>
    <property type="molecule type" value="Genomic_DNA"/>
</dbReference>
<accession>A0ABU3BT63</accession>
<name>A0ABU3BT63_9BACT</name>
<evidence type="ECO:0000313" key="2">
    <source>
        <dbReference type="Proteomes" id="UP001267426"/>
    </source>
</evidence>